<dbReference type="GO" id="GO:0006950">
    <property type="term" value="P:response to stress"/>
    <property type="evidence" value="ECO:0007669"/>
    <property type="project" value="TreeGrafter"/>
</dbReference>
<gene>
    <name evidence="2" type="ORF">AS189_18555</name>
</gene>
<evidence type="ECO:0000313" key="3">
    <source>
        <dbReference type="Proteomes" id="UP000059574"/>
    </source>
</evidence>
<protein>
    <recommendedName>
        <fullName evidence="1">HTH marR-type domain-containing protein</fullName>
    </recommendedName>
</protein>
<dbReference type="OrthoDB" id="162531at2"/>
<feature type="domain" description="HTH marR-type" evidence="1">
    <location>
        <begin position="1"/>
        <end position="138"/>
    </location>
</feature>
<sequence length="153" mass="16533">MSESSCESVAGTLRALVALVRESERAMALRLGLNLTDYRALCALAESGPLTSGRLAEELGCTAATTTAITNRLELHGYVIRERSETDRRLVTLSASPEASQRILNLTFPLVSVLSEQLQALPADQISTVVAFLDVTQDLMRTHLQTLSSKDAT</sequence>
<dbReference type="InterPro" id="IPR036388">
    <property type="entry name" value="WH-like_DNA-bd_sf"/>
</dbReference>
<name>A0A0S2M3C6_9MICC</name>
<dbReference type="InterPro" id="IPR036390">
    <property type="entry name" value="WH_DNA-bd_sf"/>
</dbReference>
<reference evidence="3" key="1">
    <citation type="submission" date="2015-11" db="EMBL/GenBank/DDBJ databases">
        <authorList>
            <person name="Kumar R."/>
            <person name="Singh D."/>
            <person name="Swarnkar M.K."/>
            <person name="Singh A.K."/>
            <person name="Kumar S."/>
        </authorList>
    </citation>
    <scope>NUCLEOTIDE SEQUENCE [LARGE SCALE GENOMIC DNA]</scope>
    <source>
        <strain evidence="3">ERGS4:06</strain>
    </source>
</reference>
<dbReference type="AlphaFoldDB" id="A0A0S2M3C6"/>
<dbReference type="SUPFAM" id="SSF46785">
    <property type="entry name" value="Winged helix' DNA-binding domain"/>
    <property type="match status" value="1"/>
</dbReference>
<dbReference type="EMBL" id="CP013200">
    <property type="protein sequence ID" value="ALO68129.1"/>
    <property type="molecule type" value="Genomic_DNA"/>
</dbReference>
<accession>A0A0S2M3C6</accession>
<dbReference type="GO" id="GO:0003700">
    <property type="term" value="F:DNA-binding transcription factor activity"/>
    <property type="evidence" value="ECO:0007669"/>
    <property type="project" value="InterPro"/>
</dbReference>
<dbReference type="InterPro" id="IPR039422">
    <property type="entry name" value="MarR/SlyA-like"/>
</dbReference>
<reference evidence="2 3" key="2">
    <citation type="journal article" date="2016" name="J. Biotechnol.">
        <title>Complete genome sequence of Arthrobacter alpinus ERGS4:06, a yellow pigmented bacterium tolerant to cold and radiations isolated from Sikkim Himalaya.</title>
        <authorList>
            <person name="Kumar R."/>
            <person name="Singh D."/>
            <person name="Swarnkar M.K."/>
            <person name="Singh A.K."/>
            <person name="Kumar S."/>
        </authorList>
    </citation>
    <scope>NUCLEOTIDE SEQUENCE [LARGE SCALE GENOMIC DNA]</scope>
    <source>
        <strain evidence="2 3">ERGS4:06</strain>
    </source>
</reference>
<proteinExistence type="predicted"/>
<dbReference type="Pfam" id="PF01047">
    <property type="entry name" value="MarR"/>
    <property type="match status" value="1"/>
</dbReference>
<dbReference type="PANTHER" id="PTHR33164">
    <property type="entry name" value="TRANSCRIPTIONAL REGULATOR, MARR FAMILY"/>
    <property type="match status" value="1"/>
</dbReference>
<dbReference type="SMART" id="SM00347">
    <property type="entry name" value="HTH_MARR"/>
    <property type="match status" value="1"/>
</dbReference>
<dbReference type="PANTHER" id="PTHR33164:SF106">
    <property type="entry name" value="TRANSCRIPTIONAL REGULATORY PROTEIN"/>
    <property type="match status" value="1"/>
</dbReference>
<dbReference type="InterPro" id="IPR000835">
    <property type="entry name" value="HTH_MarR-typ"/>
</dbReference>
<evidence type="ECO:0000313" key="2">
    <source>
        <dbReference type="EMBL" id="ALO68129.1"/>
    </source>
</evidence>
<dbReference type="RefSeq" id="WP_062292358.1">
    <property type="nucleotide sequence ID" value="NZ_CP013200.1"/>
</dbReference>
<organism evidence="2 3">
    <name type="scientific">Arthrobacter alpinus</name>
    <dbReference type="NCBI Taxonomy" id="656366"/>
    <lineage>
        <taxon>Bacteria</taxon>
        <taxon>Bacillati</taxon>
        <taxon>Actinomycetota</taxon>
        <taxon>Actinomycetes</taxon>
        <taxon>Micrococcales</taxon>
        <taxon>Micrococcaceae</taxon>
        <taxon>Arthrobacter</taxon>
    </lineage>
</organism>
<evidence type="ECO:0000259" key="1">
    <source>
        <dbReference type="PROSITE" id="PS50995"/>
    </source>
</evidence>
<dbReference type="Proteomes" id="UP000059574">
    <property type="component" value="Chromosome"/>
</dbReference>
<dbReference type="Gene3D" id="1.10.10.10">
    <property type="entry name" value="Winged helix-like DNA-binding domain superfamily/Winged helix DNA-binding domain"/>
    <property type="match status" value="1"/>
</dbReference>
<dbReference type="PROSITE" id="PS50995">
    <property type="entry name" value="HTH_MARR_2"/>
    <property type="match status" value="1"/>
</dbReference>